<feature type="region of interest" description="Disordered" evidence="1">
    <location>
        <begin position="1"/>
        <end position="32"/>
    </location>
</feature>
<proteinExistence type="predicted"/>
<name>A0ABP7ITZ9_9PSEU</name>
<evidence type="ECO:0008006" key="4">
    <source>
        <dbReference type="Google" id="ProtNLM"/>
    </source>
</evidence>
<evidence type="ECO:0000313" key="2">
    <source>
        <dbReference type="EMBL" id="GAA3826928.1"/>
    </source>
</evidence>
<keyword evidence="3" id="KW-1185">Reference proteome</keyword>
<evidence type="ECO:0000313" key="3">
    <source>
        <dbReference type="Proteomes" id="UP001501624"/>
    </source>
</evidence>
<sequence length="83" mass="9084">MRADLAHHVATGSATNVPPMDGTRRGRKSHPDLTDVHFEQQRLELGDVAAENRTVVVAAPLEGKRRYRRSRSESGAGCIPLLP</sequence>
<accession>A0ABP7ITZ9</accession>
<protein>
    <recommendedName>
        <fullName evidence="4">Transposase</fullName>
    </recommendedName>
</protein>
<gene>
    <name evidence="2" type="ORF">GCM10022380_51960</name>
</gene>
<dbReference type="EMBL" id="BAABCM010000007">
    <property type="protein sequence ID" value="GAA3826928.1"/>
    <property type="molecule type" value="Genomic_DNA"/>
</dbReference>
<comment type="caution">
    <text evidence="2">The sequence shown here is derived from an EMBL/GenBank/DDBJ whole genome shotgun (WGS) entry which is preliminary data.</text>
</comment>
<organism evidence="2 3">
    <name type="scientific">Amycolatopsis tucumanensis</name>
    <dbReference type="NCBI Taxonomy" id="401106"/>
    <lineage>
        <taxon>Bacteria</taxon>
        <taxon>Bacillati</taxon>
        <taxon>Actinomycetota</taxon>
        <taxon>Actinomycetes</taxon>
        <taxon>Pseudonocardiales</taxon>
        <taxon>Pseudonocardiaceae</taxon>
        <taxon>Amycolatopsis</taxon>
    </lineage>
</organism>
<dbReference type="Proteomes" id="UP001501624">
    <property type="component" value="Unassembled WGS sequence"/>
</dbReference>
<evidence type="ECO:0000256" key="1">
    <source>
        <dbReference type="SAM" id="MobiDB-lite"/>
    </source>
</evidence>
<reference evidence="3" key="1">
    <citation type="journal article" date="2019" name="Int. J. Syst. Evol. Microbiol.">
        <title>The Global Catalogue of Microorganisms (GCM) 10K type strain sequencing project: providing services to taxonomists for standard genome sequencing and annotation.</title>
        <authorList>
            <consortium name="The Broad Institute Genomics Platform"/>
            <consortium name="The Broad Institute Genome Sequencing Center for Infectious Disease"/>
            <person name="Wu L."/>
            <person name="Ma J."/>
        </authorList>
    </citation>
    <scope>NUCLEOTIDE SEQUENCE [LARGE SCALE GENOMIC DNA]</scope>
    <source>
        <strain evidence="3">JCM 17017</strain>
    </source>
</reference>